<evidence type="ECO:0000313" key="2">
    <source>
        <dbReference type="EMBL" id="RFS86841.1"/>
    </source>
</evidence>
<dbReference type="AlphaFoldDB" id="A0A372GN70"/>
<protein>
    <submittedName>
        <fullName evidence="2">Uncharacterized protein</fullName>
    </submittedName>
</protein>
<reference evidence="2 3" key="1">
    <citation type="submission" date="2018-08" db="EMBL/GenBank/DDBJ databases">
        <title>Actinomadura spongicola sp. nov., isolated from marine sponge Leucetta chagosensis.</title>
        <authorList>
            <person name="Li L."/>
            <person name="Lin H.W."/>
        </authorList>
    </citation>
    <scope>NUCLEOTIDE SEQUENCE [LARGE SCALE GENOMIC DNA]</scope>
    <source>
        <strain evidence="2 3">LHW52907</strain>
    </source>
</reference>
<accession>A0A372GN70</accession>
<feature type="compositionally biased region" description="Low complexity" evidence="1">
    <location>
        <begin position="102"/>
        <end position="112"/>
    </location>
</feature>
<feature type="compositionally biased region" description="Polar residues" evidence="1">
    <location>
        <begin position="45"/>
        <end position="57"/>
    </location>
</feature>
<evidence type="ECO:0000313" key="3">
    <source>
        <dbReference type="Proteomes" id="UP000262882"/>
    </source>
</evidence>
<name>A0A372GN70_9ACTN</name>
<organism evidence="2 3">
    <name type="scientific">Actinomadura spongiicola</name>
    <dbReference type="NCBI Taxonomy" id="2303421"/>
    <lineage>
        <taxon>Bacteria</taxon>
        <taxon>Bacillati</taxon>
        <taxon>Actinomycetota</taxon>
        <taxon>Actinomycetes</taxon>
        <taxon>Streptosporangiales</taxon>
        <taxon>Thermomonosporaceae</taxon>
        <taxon>Actinomadura</taxon>
    </lineage>
</organism>
<feature type="region of interest" description="Disordered" evidence="1">
    <location>
        <begin position="29"/>
        <end position="125"/>
    </location>
</feature>
<comment type="caution">
    <text evidence="2">The sequence shown here is derived from an EMBL/GenBank/DDBJ whole genome shotgun (WGS) entry which is preliminary data.</text>
</comment>
<gene>
    <name evidence="2" type="ORF">D0T12_00715</name>
</gene>
<keyword evidence="3" id="KW-1185">Reference proteome</keyword>
<proteinExistence type="predicted"/>
<evidence type="ECO:0000256" key="1">
    <source>
        <dbReference type="SAM" id="MobiDB-lite"/>
    </source>
</evidence>
<sequence>MYPISVFIWRCDPVITSTARTTAVTSVITRPGANAERRHGPASATPVSSPANPSTVQIRMGVALPARHHGSSPARNDAPGAAPPSSAITRVPPRIRARELRSSPSRRNASAAIPYRTSCAANSTQ</sequence>
<dbReference type="Proteomes" id="UP000262882">
    <property type="component" value="Unassembled WGS sequence"/>
</dbReference>
<dbReference type="EMBL" id="QVNQ01000001">
    <property type="protein sequence ID" value="RFS86841.1"/>
    <property type="molecule type" value="Genomic_DNA"/>
</dbReference>